<keyword evidence="4" id="KW-0624">Polysaccharide degradation</keyword>
<evidence type="ECO:0000256" key="3">
    <source>
        <dbReference type="ARBA" id="ARBA00022801"/>
    </source>
</evidence>
<comment type="cofactor">
    <cofactor evidence="1">
        <name>Co(2+)</name>
        <dbReference type="ChEBI" id="CHEBI:48828"/>
    </cofactor>
</comment>
<keyword evidence="4" id="KW-0119">Carbohydrate metabolism</keyword>
<evidence type="ECO:0000256" key="7">
    <source>
        <dbReference type="ARBA" id="ARBA00048494"/>
    </source>
</evidence>
<dbReference type="Proteomes" id="UP000219602">
    <property type="component" value="Chromosome RC"/>
</dbReference>
<accession>A0A2H3G8Q2</accession>
<name>A0A2H3G8Q2_FUSOX</name>
<dbReference type="InterPro" id="IPR002509">
    <property type="entry name" value="NODB_dom"/>
</dbReference>
<keyword evidence="2" id="KW-0479">Metal-binding</keyword>
<evidence type="ECO:0000256" key="6">
    <source>
        <dbReference type="ARBA" id="ARBA00024056"/>
    </source>
</evidence>
<gene>
    <name evidence="9" type="ORF">AU210_015863</name>
</gene>
<dbReference type="GO" id="GO:0004099">
    <property type="term" value="F:chitin deacetylase activity"/>
    <property type="evidence" value="ECO:0007669"/>
    <property type="project" value="UniProtKB-EC"/>
</dbReference>
<dbReference type="EMBL" id="MABQ02000012">
    <property type="protein sequence ID" value="PCD22063.1"/>
    <property type="molecule type" value="Genomic_DNA"/>
</dbReference>
<dbReference type="GO" id="GO:0005975">
    <property type="term" value="P:carbohydrate metabolic process"/>
    <property type="evidence" value="ECO:0007669"/>
    <property type="project" value="InterPro"/>
</dbReference>
<evidence type="ECO:0000259" key="8">
    <source>
        <dbReference type="PROSITE" id="PS51677"/>
    </source>
</evidence>
<dbReference type="GO" id="GO:0009272">
    <property type="term" value="P:fungal-type cell wall biogenesis"/>
    <property type="evidence" value="ECO:0007669"/>
    <property type="project" value="UniProtKB-ARBA"/>
</dbReference>
<keyword evidence="4" id="KW-0146">Chitin degradation</keyword>
<dbReference type="GO" id="GO:0046872">
    <property type="term" value="F:metal ion binding"/>
    <property type="evidence" value="ECO:0007669"/>
    <property type="project" value="UniProtKB-KW"/>
</dbReference>
<dbReference type="AlphaFoldDB" id="A0A2H3G8Q2"/>
<evidence type="ECO:0000256" key="2">
    <source>
        <dbReference type="ARBA" id="ARBA00022723"/>
    </source>
</evidence>
<evidence type="ECO:0000313" key="9">
    <source>
        <dbReference type="EMBL" id="PCD22063.1"/>
    </source>
</evidence>
<dbReference type="InterPro" id="IPR050248">
    <property type="entry name" value="Polysacc_deacetylase_ArnD"/>
</dbReference>
<reference evidence="9 10" key="2">
    <citation type="journal article" date="2017" name="Sci. Rep.">
        <title>A mobile pathogenicity chromosome in Fusarium oxysporum for infection of multiple cucurbit species.</title>
        <authorList>
            <person name="van Dam P."/>
            <person name="Fokkens L."/>
            <person name="Ayukawa Y."/>
            <person name="van der Gragt M."/>
            <person name="Ter Horst A."/>
            <person name="Brankovics B."/>
            <person name="Houterman P.M."/>
            <person name="Arie T."/>
            <person name="Rep M."/>
        </authorList>
    </citation>
    <scope>NUCLEOTIDE SEQUENCE [LARGE SCALE GENOMIC DNA]</scope>
    <source>
        <strain evidence="9 10">Forc016</strain>
    </source>
</reference>
<evidence type="ECO:0000256" key="1">
    <source>
        <dbReference type="ARBA" id="ARBA00001941"/>
    </source>
</evidence>
<dbReference type="PROSITE" id="PS51677">
    <property type="entry name" value="NODB"/>
    <property type="match status" value="1"/>
</dbReference>
<comment type="caution">
    <text evidence="9">The sequence shown here is derived from an EMBL/GenBank/DDBJ whole genome shotgun (WGS) entry which is preliminary data.</text>
</comment>
<comment type="catalytic activity">
    <reaction evidence="7">
        <text>[(1-&gt;4)-N-acetyl-beta-D-glucosaminyl](n) + n H2O = chitosan + n acetate</text>
        <dbReference type="Rhea" id="RHEA:10464"/>
        <dbReference type="Rhea" id="RHEA-COMP:9593"/>
        <dbReference type="Rhea" id="RHEA-COMP:9597"/>
        <dbReference type="ChEBI" id="CHEBI:15377"/>
        <dbReference type="ChEBI" id="CHEBI:17029"/>
        <dbReference type="ChEBI" id="CHEBI:30089"/>
        <dbReference type="ChEBI" id="CHEBI:57704"/>
        <dbReference type="EC" id="3.5.1.41"/>
    </reaction>
    <physiologicalReaction direction="left-to-right" evidence="7">
        <dbReference type="Rhea" id="RHEA:10465"/>
    </physiologicalReaction>
</comment>
<dbReference type="EC" id="3.5.1.41" evidence="6"/>
<dbReference type="SUPFAM" id="SSF88713">
    <property type="entry name" value="Glycoside hydrolase/deacetylase"/>
    <property type="match status" value="1"/>
</dbReference>
<evidence type="ECO:0000256" key="4">
    <source>
        <dbReference type="ARBA" id="ARBA00023024"/>
    </source>
</evidence>
<evidence type="ECO:0000313" key="10">
    <source>
        <dbReference type="Proteomes" id="UP000219602"/>
    </source>
</evidence>
<sequence>MPRTVTLTYDDNPNEEIYDLLTLLKSCNPTATLFPNTPYHFDIWKLGKYISDAYAAGHQIGLHTWDHIHLDDVGPQEALGNLDEFMGIWGSWRILIGNGYTVVERDLNPLDWIFSTDDKVHSSIEIINSRKGNQVGIGKDNYVGAHSANAWPASYEYQIHSTKFVGVLYF</sequence>
<protein>
    <recommendedName>
        <fullName evidence="6">chitin deacetylase</fullName>
        <ecNumber evidence="6">3.5.1.41</ecNumber>
    </recommendedName>
</protein>
<dbReference type="InterPro" id="IPR011330">
    <property type="entry name" value="Glyco_hydro/deAcase_b/a-brl"/>
</dbReference>
<reference evidence="9 10" key="1">
    <citation type="journal article" date="2016" name="Environ. Microbiol.">
        <title>Effector profiles distinguish formae speciales of Fusarium oxysporum.</title>
        <authorList>
            <person name="van Dam P."/>
            <person name="Fokkens L."/>
            <person name="Schmidt S.M."/>
            <person name="Linmans J.H."/>
            <person name="Kistler H.C."/>
            <person name="Ma L.J."/>
            <person name="Rep M."/>
        </authorList>
    </citation>
    <scope>NUCLEOTIDE SEQUENCE [LARGE SCALE GENOMIC DNA]</scope>
    <source>
        <strain evidence="9 10">Forc016</strain>
    </source>
</reference>
<dbReference type="PANTHER" id="PTHR10587">
    <property type="entry name" value="GLYCOSYL TRANSFERASE-RELATED"/>
    <property type="match status" value="1"/>
</dbReference>
<organism evidence="9 10">
    <name type="scientific">Fusarium oxysporum f. sp. radicis-cucumerinum</name>
    <dbReference type="NCBI Taxonomy" id="327505"/>
    <lineage>
        <taxon>Eukaryota</taxon>
        <taxon>Fungi</taxon>
        <taxon>Dikarya</taxon>
        <taxon>Ascomycota</taxon>
        <taxon>Pezizomycotina</taxon>
        <taxon>Sordariomycetes</taxon>
        <taxon>Hypocreomycetidae</taxon>
        <taxon>Hypocreales</taxon>
        <taxon>Nectriaceae</taxon>
        <taxon>Fusarium</taxon>
        <taxon>Fusarium oxysporum species complex</taxon>
    </lineage>
</organism>
<dbReference type="GO" id="GO:0016020">
    <property type="term" value="C:membrane"/>
    <property type="evidence" value="ECO:0007669"/>
    <property type="project" value="TreeGrafter"/>
</dbReference>
<dbReference type="Pfam" id="PF01522">
    <property type="entry name" value="Polysacc_deac_1"/>
    <property type="match status" value="1"/>
</dbReference>
<proteinExistence type="predicted"/>
<evidence type="ECO:0000256" key="5">
    <source>
        <dbReference type="ARBA" id="ARBA00023285"/>
    </source>
</evidence>
<dbReference type="GO" id="GO:0006032">
    <property type="term" value="P:chitin catabolic process"/>
    <property type="evidence" value="ECO:0007669"/>
    <property type="project" value="UniProtKB-KW"/>
</dbReference>
<feature type="domain" description="NodB homology" evidence="8">
    <location>
        <begin position="3"/>
        <end position="170"/>
    </location>
</feature>
<dbReference type="PANTHER" id="PTHR10587:SF133">
    <property type="entry name" value="CHITIN DEACETYLASE 1-RELATED"/>
    <property type="match status" value="1"/>
</dbReference>
<dbReference type="Gene3D" id="3.20.20.370">
    <property type="entry name" value="Glycoside hydrolase/deacetylase"/>
    <property type="match status" value="1"/>
</dbReference>
<keyword evidence="3" id="KW-0378">Hydrolase</keyword>
<keyword evidence="5" id="KW-0170">Cobalt</keyword>